<evidence type="ECO:0000256" key="4">
    <source>
        <dbReference type="ARBA" id="ARBA00023136"/>
    </source>
</evidence>
<gene>
    <name evidence="8" type="primary">SLC35D2</name>
    <name evidence="8" type="ORF">g.4205</name>
</gene>
<proteinExistence type="predicted"/>
<feature type="transmembrane region" description="Helical" evidence="6">
    <location>
        <begin position="334"/>
        <end position="357"/>
    </location>
</feature>
<keyword evidence="4 6" id="KW-0472">Membrane</keyword>
<dbReference type="AlphaFoldDB" id="A0A6G1SMQ9"/>
<feature type="transmembrane region" description="Helical" evidence="6">
    <location>
        <begin position="309"/>
        <end position="328"/>
    </location>
</feature>
<feature type="transmembrane region" description="Helical" evidence="6">
    <location>
        <begin position="247"/>
        <end position="268"/>
    </location>
</feature>
<protein>
    <submittedName>
        <fullName evidence="8">UDP-N-acetylglucosamine/UDP-glucose/GDP-mannose transporter</fullName>
    </submittedName>
</protein>
<feature type="transmembrane region" description="Helical" evidence="6">
    <location>
        <begin position="71"/>
        <end position="91"/>
    </location>
</feature>
<feature type="compositionally biased region" description="Basic and acidic residues" evidence="5">
    <location>
        <begin position="1"/>
        <end position="10"/>
    </location>
</feature>
<dbReference type="InterPro" id="IPR004853">
    <property type="entry name" value="Sugar_P_trans_dom"/>
</dbReference>
<dbReference type="PANTHER" id="PTHR11132">
    <property type="entry name" value="SOLUTE CARRIER FAMILY 35"/>
    <property type="match status" value="1"/>
</dbReference>
<keyword evidence="2 6" id="KW-0812">Transmembrane</keyword>
<dbReference type="EMBL" id="GGYP01007004">
    <property type="protein sequence ID" value="MDE51775.1"/>
    <property type="molecule type" value="Transcribed_RNA"/>
</dbReference>
<dbReference type="Pfam" id="PF03151">
    <property type="entry name" value="TPT"/>
    <property type="match status" value="1"/>
</dbReference>
<evidence type="ECO:0000256" key="6">
    <source>
        <dbReference type="SAM" id="Phobius"/>
    </source>
</evidence>
<evidence type="ECO:0000256" key="1">
    <source>
        <dbReference type="ARBA" id="ARBA00004141"/>
    </source>
</evidence>
<keyword evidence="3 6" id="KW-1133">Transmembrane helix</keyword>
<feature type="transmembrane region" description="Helical" evidence="6">
    <location>
        <begin position="159"/>
        <end position="180"/>
    </location>
</feature>
<evidence type="ECO:0000256" key="2">
    <source>
        <dbReference type="ARBA" id="ARBA00022692"/>
    </source>
</evidence>
<evidence type="ECO:0000256" key="3">
    <source>
        <dbReference type="ARBA" id="ARBA00022989"/>
    </source>
</evidence>
<reference evidence="8" key="1">
    <citation type="submission" date="2018-10" db="EMBL/GenBank/DDBJ databases">
        <title>Transcriptome assembly of Aceria tosichella (Wheat curl mite) Type 2.</title>
        <authorList>
            <person name="Scully E.D."/>
            <person name="Geib S.M."/>
            <person name="Palmer N.A."/>
            <person name="Gupta A.K."/>
            <person name="Sarath G."/>
            <person name="Tatineni S."/>
        </authorList>
    </citation>
    <scope>NUCLEOTIDE SEQUENCE</scope>
    <source>
        <strain evidence="8">LincolnNE</strain>
    </source>
</reference>
<feature type="transmembrane region" description="Helical" evidence="6">
    <location>
        <begin position="212"/>
        <end position="231"/>
    </location>
</feature>
<accession>A0A6G1SMQ9</accession>
<evidence type="ECO:0000313" key="8">
    <source>
        <dbReference type="EMBL" id="MDE51775.1"/>
    </source>
</evidence>
<feature type="transmembrane region" description="Helical" evidence="6">
    <location>
        <begin position="97"/>
        <end position="124"/>
    </location>
</feature>
<sequence length="372" mass="41312">MIKDQSRPEHTYVILNQQPPNDESNEPEEEQHNNEEAEIGTNPAESSFSIDDKSRRGFLSRSRFSDLTLKLLSALFYGICSFLITVINKIVLTSYGFPSITILGVGQMIAIILILRVASLLNIVAIREQSIKNRKLWILSSLYLGNLITGLGGTKHLPLPMFIALRRFSIALTAIAEFYMLNVRQSLSIVCTIIAMIGGSFIAAAADLTFNAKGYLLVMISNLFTAANGVYTKKTIDAREINKHEILYYNALFSILPLTLISICTNNLETLGNFQHWSSAGFILSFLTSCLMGYLLMFSTVLCTHYNSALTTTIVGTLKNILTTYVGMYIGGDYLFNLMNFIGLNMSLVGSLVYSYLSFTSKTKPKEVPTKC</sequence>
<evidence type="ECO:0000259" key="7">
    <source>
        <dbReference type="Pfam" id="PF03151"/>
    </source>
</evidence>
<name>A0A6G1SMQ9_9ACAR</name>
<feature type="domain" description="Sugar phosphate transporter" evidence="7">
    <location>
        <begin position="70"/>
        <end position="355"/>
    </location>
</feature>
<feature type="transmembrane region" description="Helical" evidence="6">
    <location>
        <begin position="187"/>
        <end position="206"/>
    </location>
</feature>
<dbReference type="InterPro" id="IPR050186">
    <property type="entry name" value="TPT_transporter"/>
</dbReference>
<comment type="subcellular location">
    <subcellularLocation>
        <location evidence="1">Membrane</location>
        <topology evidence="1">Multi-pass membrane protein</topology>
    </subcellularLocation>
</comment>
<dbReference type="GO" id="GO:0016020">
    <property type="term" value="C:membrane"/>
    <property type="evidence" value="ECO:0007669"/>
    <property type="project" value="UniProtKB-SubCell"/>
</dbReference>
<organism evidence="8">
    <name type="scientific">Aceria tosichella</name>
    <name type="common">wheat curl mite</name>
    <dbReference type="NCBI Taxonomy" id="561515"/>
    <lineage>
        <taxon>Eukaryota</taxon>
        <taxon>Metazoa</taxon>
        <taxon>Ecdysozoa</taxon>
        <taxon>Arthropoda</taxon>
        <taxon>Chelicerata</taxon>
        <taxon>Arachnida</taxon>
        <taxon>Acari</taxon>
        <taxon>Acariformes</taxon>
        <taxon>Trombidiformes</taxon>
        <taxon>Prostigmata</taxon>
        <taxon>Eupodina</taxon>
        <taxon>Eriophyoidea</taxon>
        <taxon>Eriophyidae</taxon>
        <taxon>Eriophyinae</taxon>
        <taxon>Aceriini</taxon>
        <taxon>Aceria</taxon>
    </lineage>
</organism>
<feature type="region of interest" description="Disordered" evidence="5">
    <location>
        <begin position="1"/>
        <end position="50"/>
    </location>
</feature>
<evidence type="ECO:0000256" key="5">
    <source>
        <dbReference type="SAM" id="MobiDB-lite"/>
    </source>
</evidence>
<feature type="transmembrane region" description="Helical" evidence="6">
    <location>
        <begin position="136"/>
        <end position="153"/>
    </location>
</feature>
<feature type="transmembrane region" description="Helical" evidence="6">
    <location>
        <begin position="274"/>
        <end position="297"/>
    </location>
</feature>